<dbReference type="Proteomes" id="UP000000268">
    <property type="component" value="Chromosome"/>
</dbReference>
<organism evidence="1 2">
    <name type="scientific">Acaryochloris marina (strain MBIC 11017)</name>
    <dbReference type="NCBI Taxonomy" id="329726"/>
    <lineage>
        <taxon>Bacteria</taxon>
        <taxon>Bacillati</taxon>
        <taxon>Cyanobacteriota</taxon>
        <taxon>Cyanophyceae</taxon>
        <taxon>Acaryochloridales</taxon>
        <taxon>Acaryochloridaceae</taxon>
        <taxon>Acaryochloris</taxon>
    </lineage>
</organism>
<dbReference type="eggNOG" id="COG1076">
    <property type="taxonomic scope" value="Bacteria"/>
</dbReference>
<keyword evidence="2" id="KW-1185">Reference proteome</keyword>
<dbReference type="InterPro" id="IPR029024">
    <property type="entry name" value="TerB-like"/>
</dbReference>
<dbReference type="STRING" id="329726.AM1_4104"/>
<dbReference type="CDD" id="cd07177">
    <property type="entry name" value="terB_like"/>
    <property type="match status" value="1"/>
</dbReference>
<evidence type="ECO:0008006" key="3">
    <source>
        <dbReference type="Google" id="ProtNLM"/>
    </source>
</evidence>
<accession>B0CAL9</accession>
<dbReference type="AlphaFoldDB" id="B0CAL9"/>
<dbReference type="SUPFAM" id="SSF158682">
    <property type="entry name" value="TerB-like"/>
    <property type="match status" value="1"/>
</dbReference>
<dbReference type="HOGENOM" id="CLU_152374_0_0_3"/>
<evidence type="ECO:0000313" key="2">
    <source>
        <dbReference type="Proteomes" id="UP000000268"/>
    </source>
</evidence>
<proteinExistence type="predicted"/>
<protein>
    <recommendedName>
        <fullName evidence="3">Co-chaperone DjlA N-terminal domain-containing protein</fullName>
    </recommendedName>
</protein>
<evidence type="ECO:0000313" key="1">
    <source>
        <dbReference type="EMBL" id="ABW29085.1"/>
    </source>
</evidence>
<reference evidence="1 2" key="1">
    <citation type="journal article" date="2008" name="Proc. Natl. Acad. Sci. U.S.A.">
        <title>Niche adaptation and genome expansion in the chlorophyll d-producing cyanobacterium Acaryochloris marina.</title>
        <authorList>
            <person name="Swingley W.D."/>
            <person name="Chen M."/>
            <person name="Cheung P.C."/>
            <person name="Conrad A.L."/>
            <person name="Dejesa L.C."/>
            <person name="Hao J."/>
            <person name="Honchak B.M."/>
            <person name="Karbach L.E."/>
            <person name="Kurdoglu A."/>
            <person name="Lahiri S."/>
            <person name="Mastrian S.D."/>
            <person name="Miyashita H."/>
            <person name="Page L."/>
            <person name="Ramakrishna P."/>
            <person name="Satoh S."/>
            <person name="Sattley W.M."/>
            <person name="Shimada Y."/>
            <person name="Taylor H.L."/>
            <person name="Tomo T."/>
            <person name="Tsuchiya T."/>
            <person name="Wang Z.T."/>
            <person name="Raymond J."/>
            <person name="Mimuro M."/>
            <person name="Blankenship R.E."/>
            <person name="Touchman J.W."/>
        </authorList>
    </citation>
    <scope>NUCLEOTIDE SEQUENCE [LARGE SCALE GENOMIC DNA]</scope>
    <source>
        <strain evidence="2">MBIC 11017</strain>
    </source>
</reference>
<dbReference type="EMBL" id="CP000828">
    <property type="protein sequence ID" value="ABW29085.1"/>
    <property type="molecule type" value="Genomic_DNA"/>
</dbReference>
<name>B0CAL9_ACAM1</name>
<dbReference type="KEGG" id="amr:AM1_4104"/>
<gene>
    <name evidence="1" type="ordered locus">AM1_4104</name>
</gene>
<dbReference type="Gene3D" id="1.10.3680.10">
    <property type="entry name" value="TerB-like"/>
    <property type="match status" value="1"/>
</dbReference>
<sequence>MRTSLMSQSANVVKLLKILIGVAWLDGTVQQAEQVYLRKIAHNKGVEEDPELRPWLYGLRSVTKEECYAWVEDYLGKKPKSAAYQQLLEDLSGLIYSDGEVAQEEAKFLTQLQQLDPSNTDTPQFRESVTQAVQKLYQRWISN</sequence>